<evidence type="ECO:0000313" key="2">
    <source>
        <dbReference type="EMBL" id="BAG45367.1"/>
    </source>
</evidence>
<dbReference type="Gene3D" id="3.60.110.10">
    <property type="entry name" value="Carbon-nitrogen hydrolase"/>
    <property type="match status" value="1"/>
</dbReference>
<feature type="domain" description="CN hydrolase" evidence="1">
    <location>
        <begin position="1"/>
        <end position="243"/>
    </location>
</feature>
<dbReference type="Proteomes" id="UP000008815">
    <property type="component" value="Chromosome 2"/>
</dbReference>
<dbReference type="EMBL" id="AP009386">
    <property type="protein sequence ID" value="BAG45367.1"/>
    <property type="molecule type" value="Genomic_DNA"/>
</dbReference>
<keyword evidence="3" id="KW-1185">Reference proteome</keyword>
<dbReference type="eggNOG" id="COG0388">
    <property type="taxonomic scope" value="Bacteria"/>
</dbReference>
<sequence length="272" mass="29557">MTQPVVRLFQSTCVDGDVAHNLDAALRAIADSTGRADLIVFPETFIPGFPTPENVAKLAEPIDGTSISAIRAAARAARVSVAIGFAESDGGHYYNTALLIDEHGHILLKYRKTHLYASDIGVFERGQTFPVCEWHGIRVGMLICFDIEFPETARILARNGAELMLVLDGLMCPYGNVHRTMLPVRAMENQAYMVLVNRAGPGDRYTFAGQSHVADPFGCSVFVADAERADPQDVRLDMSAVARSREAFSYVELTAITVGETPMPPRGAISAE</sequence>
<dbReference type="KEGG" id="bmj:BMULJ_03495"/>
<dbReference type="HOGENOM" id="CLU_030130_3_8_4"/>
<dbReference type="STRING" id="395019.BMULJ_03495"/>
<dbReference type="InterPro" id="IPR044083">
    <property type="entry name" value="RamA-like"/>
</dbReference>
<dbReference type="PANTHER" id="PTHR23088">
    <property type="entry name" value="NITRILASE-RELATED"/>
    <property type="match status" value="1"/>
</dbReference>
<dbReference type="GO" id="GO:0016787">
    <property type="term" value="F:hydrolase activity"/>
    <property type="evidence" value="ECO:0007669"/>
    <property type="project" value="InterPro"/>
</dbReference>
<accession>A0A0H3KJY6</accession>
<gene>
    <name evidence="2" type="ordered locus">BMULJ_03495</name>
</gene>
<dbReference type="AlphaFoldDB" id="A0A0H3KJY6"/>
<dbReference type="PROSITE" id="PS50263">
    <property type="entry name" value="CN_HYDROLASE"/>
    <property type="match status" value="1"/>
</dbReference>
<dbReference type="CDD" id="cd07576">
    <property type="entry name" value="R-amidase_like"/>
    <property type="match status" value="1"/>
</dbReference>
<dbReference type="RefSeq" id="WP_012217542.1">
    <property type="nucleotide sequence ID" value="NC_010086.1"/>
</dbReference>
<dbReference type="InterPro" id="IPR036526">
    <property type="entry name" value="C-N_Hydrolase_sf"/>
</dbReference>
<dbReference type="PANTHER" id="PTHR23088:SF27">
    <property type="entry name" value="DEAMINATED GLUTATHIONE AMIDASE"/>
    <property type="match status" value="1"/>
</dbReference>
<reference evidence="2 3" key="1">
    <citation type="submission" date="2007-04" db="EMBL/GenBank/DDBJ databases">
        <title>Complete genome sequence of Burkholderia multivorans ATCC 17616.</title>
        <authorList>
            <person name="Ohtsubo Y."/>
            <person name="Yamashita A."/>
            <person name="Kurokawa K."/>
            <person name="Takami H."/>
            <person name="Yuhara S."/>
            <person name="Nishiyama E."/>
            <person name="Endo R."/>
            <person name="Miyazaki R."/>
            <person name="Ono A."/>
            <person name="Yano K."/>
            <person name="Ito M."/>
            <person name="Sota M."/>
            <person name="Yuji N."/>
            <person name="Hattori M."/>
            <person name="Tsuda M."/>
        </authorList>
    </citation>
    <scope>NUCLEOTIDE SEQUENCE [LARGE SCALE GENOMIC DNA]</scope>
    <source>
        <strain evidence="3">ATCC 17616 / 249</strain>
    </source>
</reference>
<dbReference type="InterPro" id="IPR003010">
    <property type="entry name" value="C-N_Hydrolase"/>
</dbReference>
<evidence type="ECO:0000313" key="3">
    <source>
        <dbReference type="Proteomes" id="UP000008815"/>
    </source>
</evidence>
<dbReference type="KEGG" id="bmu:Bmul_5017"/>
<dbReference type="Pfam" id="PF00795">
    <property type="entry name" value="CN_hydrolase"/>
    <property type="match status" value="1"/>
</dbReference>
<evidence type="ECO:0000259" key="1">
    <source>
        <dbReference type="PROSITE" id="PS50263"/>
    </source>
</evidence>
<name>A0A0H3KJY6_BURM1</name>
<organism evidence="2 3">
    <name type="scientific">Burkholderia multivorans (strain ATCC 17616 / 249)</name>
    <dbReference type="NCBI Taxonomy" id="395019"/>
    <lineage>
        <taxon>Bacteria</taxon>
        <taxon>Pseudomonadati</taxon>
        <taxon>Pseudomonadota</taxon>
        <taxon>Betaproteobacteria</taxon>
        <taxon>Burkholderiales</taxon>
        <taxon>Burkholderiaceae</taxon>
        <taxon>Burkholderia</taxon>
        <taxon>Burkholderia cepacia complex</taxon>
    </lineage>
</organism>
<proteinExistence type="predicted"/>
<dbReference type="SUPFAM" id="SSF56317">
    <property type="entry name" value="Carbon-nitrogen hydrolase"/>
    <property type="match status" value="1"/>
</dbReference>
<protein>
    <submittedName>
        <fullName evidence="2">Predicted amidohydrolase</fullName>
    </submittedName>
</protein>